<evidence type="ECO:0000259" key="20">
    <source>
        <dbReference type="PROSITE" id="PS51379"/>
    </source>
</evidence>
<dbReference type="Gene3D" id="3.30.9.90">
    <property type="match status" value="1"/>
</dbReference>
<evidence type="ECO:0000313" key="21">
    <source>
        <dbReference type="EMBL" id="KAJ3038194.1"/>
    </source>
</evidence>
<evidence type="ECO:0000256" key="19">
    <source>
        <dbReference type="RuleBase" id="RU366068"/>
    </source>
</evidence>
<dbReference type="InterPro" id="IPR040156">
    <property type="entry name" value="ETF-QO"/>
</dbReference>
<protein>
    <recommendedName>
        <fullName evidence="19">Electron transfer flavoprotein-ubiquinone oxidoreductase</fullName>
        <shortName evidence="19">ETF-QO</shortName>
        <ecNumber evidence="19">1.5.5.1</ecNumber>
    </recommendedName>
</protein>
<dbReference type="Proteomes" id="UP001212841">
    <property type="component" value="Unassembled WGS sequence"/>
</dbReference>
<name>A0AAD5S4L1_9FUNG</name>
<sequence length="609" mass="67263">MRHLRSALRLLSLTPAHPLRTRSLTRPTLFLRTLSTTHATRLATASPLPPDDPAWEILNQERYEEEVDVCIVGGGPAGLSAAIRLKQLAAKDGKEIRVVVLEKGSEIGAHILSGAVIETRALDELIPDWKEKGAPLKTQAKRDVMRFLTETASIPLPHPPHMNNKGNFIVSLSNFTKWLGEQAQELDVEVFEGFAGSEVLYNEDGSVAGVATNDVGIAKDGRPKDSFERGMAIKARLTLFAEGCHGSLTKKVSHKFNLRENSQPQTYAIGVKEVWELDPSKFEEGLVLHTLGWPMDIHTYGGSFMYHFEENLCAIGLVIALDYKNPTMSPYKEFQRFKHHPLIKKYLEGGKVMSYGARALNEGGWQSIPRLAFPGGALIGDTAGFLNVPKIKGTHTAMKSGILAADAGYEALQSETTSPITLDKYEPTLRNSWVGKELYEVRNIRPSFHNPLGLYGGVLYSGIDTILLKGRVPFTLNHPGPDWAATQKKSEVKEIEYPKPDGVISFDLLESVSRTGTGHGEDQPVHLRLLRGPGEQVGRNWEEFGGPEQKFCPAGVYEYLDDEANPGKKRFQINASNCIHCKTCDIKDPSQNIDWTVPEGGGGPKYQYT</sequence>
<evidence type="ECO:0000256" key="17">
    <source>
        <dbReference type="ARBA" id="ARBA00023136"/>
    </source>
</evidence>
<keyword evidence="17" id="KW-0472">Membrane</keyword>
<comment type="function">
    <text evidence="2 19">Accepts electrons from ETF and reduces ubiquinone.</text>
</comment>
<comment type="caution">
    <text evidence="21">The sequence shown here is derived from an EMBL/GenBank/DDBJ whole genome shotgun (WGS) entry which is preliminary data.</text>
</comment>
<evidence type="ECO:0000256" key="7">
    <source>
        <dbReference type="ARBA" id="ARBA00022723"/>
    </source>
</evidence>
<evidence type="ECO:0000256" key="12">
    <source>
        <dbReference type="ARBA" id="ARBA00023002"/>
    </source>
</evidence>
<keyword evidence="5 19" id="KW-0813">Transport</keyword>
<evidence type="ECO:0000256" key="2">
    <source>
        <dbReference type="ARBA" id="ARBA00002819"/>
    </source>
</evidence>
<dbReference type="PANTHER" id="PTHR10617:SF107">
    <property type="entry name" value="ELECTRON TRANSFER FLAVOPROTEIN-UBIQUINONE OXIDOREDUCTASE, MITOCHONDRIAL"/>
    <property type="match status" value="1"/>
</dbReference>
<dbReference type="FunFam" id="3.30.70.20:FF:000015">
    <property type="entry name" value="Electron transfer flavoprotein-ubiquinone oxidoreductase"/>
    <property type="match status" value="1"/>
</dbReference>
<keyword evidence="8" id="KW-0999">Mitochondrion inner membrane</keyword>
<evidence type="ECO:0000256" key="1">
    <source>
        <dbReference type="ARBA" id="ARBA00001974"/>
    </source>
</evidence>
<evidence type="ECO:0000256" key="14">
    <source>
        <dbReference type="ARBA" id="ARBA00023014"/>
    </source>
</evidence>
<keyword evidence="6 19" id="KW-0285">Flavoprotein</keyword>
<dbReference type="GO" id="GO:0046872">
    <property type="term" value="F:metal ion binding"/>
    <property type="evidence" value="ECO:0007669"/>
    <property type="project" value="UniProtKB-KW"/>
</dbReference>
<organism evidence="21 22">
    <name type="scientific">Rhizophlyctis rosea</name>
    <dbReference type="NCBI Taxonomy" id="64517"/>
    <lineage>
        <taxon>Eukaryota</taxon>
        <taxon>Fungi</taxon>
        <taxon>Fungi incertae sedis</taxon>
        <taxon>Chytridiomycota</taxon>
        <taxon>Chytridiomycota incertae sedis</taxon>
        <taxon>Chytridiomycetes</taxon>
        <taxon>Rhizophlyctidales</taxon>
        <taxon>Rhizophlyctidaceae</taxon>
        <taxon>Rhizophlyctis</taxon>
    </lineage>
</organism>
<evidence type="ECO:0000256" key="16">
    <source>
        <dbReference type="ARBA" id="ARBA00023128"/>
    </source>
</evidence>
<dbReference type="AlphaFoldDB" id="A0AAD5S4L1"/>
<evidence type="ECO:0000256" key="5">
    <source>
        <dbReference type="ARBA" id="ARBA00022448"/>
    </source>
</evidence>
<comment type="catalytic activity">
    <reaction evidence="18 19">
        <text>a ubiquinone + reduced [electron-transfer flavoprotein] = a ubiquinol + oxidized [electron-transfer flavoprotein] + H(+)</text>
        <dbReference type="Rhea" id="RHEA:24052"/>
        <dbReference type="Rhea" id="RHEA-COMP:9565"/>
        <dbReference type="Rhea" id="RHEA-COMP:9566"/>
        <dbReference type="Rhea" id="RHEA-COMP:10685"/>
        <dbReference type="Rhea" id="RHEA-COMP:10686"/>
        <dbReference type="ChEBI" id="CHEBI:15378"/>
        <dbReference type="ChEBI" id="CHEBI:16389"/>
        <dbReference type="ChEBI" id="CHEBI:17976"/>
        <dbReference type="ChEBI" id="CHEBI:57692"/>
        <dbReference type="ChEBI" id="CHEBI:58307"/>
        <dbReference type="EC" id="1.5.5.1"/>
    </reaction>
</comment>
<evidence type="ECO:0000256" key="18">
    <source>
        <dbReference type="ARBA" id="ARBA00052682"/>
    </source>
</evidence>
<dbReference type="PANTHER" id="PTHR10617">
    <property type="entry name" value="ELECTRON TRANSFER FLAVOPROTEIN-UBIQUINONE OXIDOREDUCTASE"/>
    <property type="match status" value="1"/>
</dbReference>
<comment type="cofactor">
    <cofactor evidence="19">
        <name>[4Fe-4S] cluster</name>
        <dbReference type="ChEBI" id="CHEBI:49883"/>
    </cofactor>
    <text evidence="19">Binds 1 [4Fe-4S] cluster.</text>
</comment>
<dbReference type="Gene3D" id="3.50.50.60">
    <property type="entry name" value="FAD/NAD(P)-binding domain"/>
    <property type="match status" value="1"/>
</dbReference>
<keyword evidence="14 19" id="KW-0411">Iron-sulfur</keyword>
<dbReference type="GO" id="GO:0004174">
    <property type="term" value="F:electron-transferring-flavoprotein dehydrogenase activity"/>
    <property type="evidence" value="ECO:0007669"/>
    <property type="project" value="UniProtKB-UniRule"/>
</dbReference>
<keyword evidence="16" id="KW-0496">Mitochondrion</keyword>
<evidence type="ECO:0000256" key="11">
    <source>
        <dbReference type="ARBA" id="ARBA00022982"/>
    </source>
</evidence>
<evidence type="ECO:0000256" key="15">
    <source>
        <dbReference type="ARBA" id="ARBA00023075"/>
    </source>
</evidence>
<dbReference type="EC" id="1.5.5.1" evidence="19"/>
<keyword evidence="22" id="KW-1185">Reference proteome</keyword>
<dbReference type="InterPro" id="IPR036188">
    <property type="entry name" value="FAD/NAD-bd_sf"/>
</dbReference>
<dbReference type="SUPFAM" id="SSF54862">
    <property type="entry name" value="4Fe-4S ferredoxins"/>
    <property type="match status" value="1"/>
</dbReference>
<keyword evidence="15 19" id="KW-0830">Ubiquinone</keyword>
<dbReference type="InterPro" id="IPR007859">
    <property type="entry name" value="ETF-QO/FixX_C"/>
</dbReference>
<proteinExistence type="inferred from homology"/>
<keyword evidence="11 19" id="KW-0249">Electron transport</keyword>
<dbReference type="SUPFAM" id="SSF51905">
    <property type="entry name" value="FAD/NAD(P)-binding domain"/>
    <property type="match status" value="1"/>
</dbReference>
<evidence type="ECO:0000256" key="8">
    <source>
        <dbReference type="ARBA" id="ARBA00022792"/>
    </source>
</evidence>
<keyword evidence="10" id="KW-0809">Transit peptide</keyword>
<keyword evidence="13 19" id="KW-0408">Iron</keyword>
<dbReference type="PROSITE" id="PS51379">
    <property type="entry name" value="4FE4S_FER_2"/>
    <property type="match status" value="1"/>
</dbReference>
<dbReference type="Pfam" id="PF21162">
    <property type="entry name" value="ETFQO_UQ-bd"/>
    <property type="match status" value="1"/>
</dbReference>
<gene>
    <name evidence="21" type="ORF">HK097_003241</name>
</gene>
<dbReference type="GO" id="GO:0005743">
    <property type="term" value="C:mitochondrial inner membrane"/>
    <property type="evidence" value="ECO:0007669"/>
    <property type="project" value="UniProtKB-SubCell"/>
</dbReference>
<evidence type="ECO:0000256" key="3">
    <source>
        <dbReference type="ARBA" id="ARBA00004273"/>
    </source>
</evidence>
<dbReference type="EMBL" id="JADGJD010001755">
    <property type="protein sequence ID" value="KAJ3038194.1"/>
    <property type="molecule type" value="Genomic_DNA"/>
</dbReference>
<reference evidence="21" key="1">
    <citation type="submission" date="2020-05" db="EMBL/GenBank/DDBJ databases">
        <title>Phylogenomic resolution of chytrid fungi.</title>
        <authorList>
            <person name="Stajich J.E."/>
            <person name="Amses K."/>
            <person name="Simmons R."/>
            <person name="Seto K."/>
            <person name="Myers J."/>
            <person name="Bonds A."/>
            <person name="Quandt C.A."/>
            <person name="Barry K."/>
            <person name="Liu P."/>
            <person name="Grigoriev I."/>
            <person name="Longcore J.E."/>
            <person name="James T.Y."/>
        </authorList>
    </citation>
    <scope>NUCLEOTIDE SEQUENCE</scope>
    <source>
        <strain evidence="21">JEL0318</strain>
    </source>
</reference>
<keyword evidence="9 19" id="KW-0274">FAD</keyword>
<comment type="similarity">
    <text evidence="4">Belongs to the ETF-QO/FixC family.</text>
</comment>
<dbReference type="Pfam" id="PF05187">
    <property type="entry name" value="Fer4_ETF_QO"/>
    <property type="match status" value="1"/>
</dbReference>
<comment type="cofactor">
    <cofactor evidence="1 19">
        <name>FAD</name>
        <dbReference type="ChEBI" id="CHEBI:57692"/>
    </cofactor>
</comment>
<evidence type="ECO:0000256" key="13">
    <source>
        <dbReference type="ARBA" id="ARBA00023004"/>
    </source>
</evidence>
<dbReference type="SUPFAM" id="SSF54373">
    <property type="entry name" value="FAD-linked reductases, C-terminal domain"/>
    <property type="match status" value="1"/>
</dbReference>
<keyword evidence="12 19" id="KW-0560">Oxidoreductase</keyword>
<dbReference type="Gene3D" id="3.30.70.20">
    <property type="match status" value="1"/>
</dbReference>
<dbReference type="InterPro" id="IPR049398">
    <property type="entry name" value="ETF-QO/FixC_UQ-bd"/>
</dbReference>
<evidence type="ECO:0000313" key="22">
    <source>
        <dbReference type="Proteomes" id="UP001212841"/>
    </source>
</evidence>
<evidence type="ECO:0000256" key="9">
    <source>
        <dbReference type="ARBA" id="ARBA00022827"/>
    </source>
</evidence>
<evidence type="ECO:0000256" key="6">
    <source>
        <dbReference type="ARBA" id="ARBA00022630"/>
    </source>
</evidence>
<dbReference type="InterPro" id="IPR017896">
    <property type="entry name" value="4Fe4S_Fe-S-bd"/>
</dbReference>
<dbReference type="Pfam" id="PF13450">
    <property type="entry name" value="NAD_binding_8"/>
    <property type="match status" value="1"/>
</dbReference>
<comment type="subcellular location">
    <subcellularLocation>
        <location evidence="3">Mitochondrion inner membrane</location>
    </subcellularLocation>
</comment>
<accession>A0AAD5S4L1</accession>
<keyword evidence="7 19" id="KW-0479">Metal-binding</keyword>
<feature type="domain" description="4Fe-4S ferredoxin-type" evidence="20">
    <location>
        <begin position="569"/>
        <end position="598"/>
    </location>
</feature>
<evidence type="ECO:0000256" key="10">
    <source>
        <dbReference type="ARBA" id="ARBA00022946"/>
    </source>
</evidence>
<evidence type="ECO:0000256" key="4">
    <source>
        <dbReference type="ARBA" id="ARBA00006796"/>
    </source>
</evidence>
<dbReference type="GO" id="GO:0051539">
    <property type="term" value="F:4 iron, 4 sulfur cluster binding"/>
    <property type="evidence" value="ECO:0007669"/>
    <property type="project" value="UniProtKB-UniRule"/>
</dbReference>